<organism evidence="1 2">
    <name type="scientific">Paenibacillus filicis</name>
    <dbReference type="NCBI Taxonomy" id="669464"/>
    <lineage>
        <taxon>Bacteria</taxon>
        <taxon>Bacillati</taxon>
        <taxon>Bacillota</taxon>
        <taxon>Bacilli</taxon>
        <taxon>Bacillales</taxon>
        <taxon>Paenibacillaceae</taxon>
        <taxon>Paenibacillus</taxon>
    </lineage>
</organism>
<dbReference type="SUPFAM" id="SSF52833">
    <property type="entry name" value="Thioredoxin-like"/>
    <property type="match status" value="1"/>
</dbReference>
<keyword evidence="2" id="KW-1185">Reference proteome</keyword>
<comment type="caution">
    <text evidence="1">The sequence shown here is derived from an EMBL/GenBank/DDBJ whole genome shotgun (WGS) entry which is preliminary data.</text>
</comment>
<sequence>MKLPEWTERELLGEDRVLSISEHKEGPRYVLLYTPFCGTCQAARRMLDVVAVMTPGLRLGIADINLCRELSREWRIESVPCLVETHHGRVLRKRYRMEGVPALREWLLQQ</sequence>
<dbReference type="RefSeq" id="WP_341415642.1">
    <property type="nucleotide sequence ID" value="NZ_JBBPCC010000006.1"/>
</dbReference>
<accession>A0ABU9DK47</accession>
<gene>
    <name evidence="1" type="ORF">WMW72_11665</name>
</gene>
<dbReference type="Proteomes" id="UP001469365">
    <property type="component" value="Unassembled WGS sequence"/>
</dbReference>
<evidence type="ECO:0000313" key="1">
    <source>
        <dbReference type="EMBL" id="MEK8128562.1"/>
    </source>
</evidence>
<dbReference type="Gene3D" id="3.40.30.10">
    <property type="entry name" value="Glutaredoxin"/>
    <property type="match status" value="1"/>
</dbReference>
<dbReference type="EMBL" id="JBBPCC010000006">
    <property type="protein sequence ID" value="MEK8128562.1"/>
    <property type="molecule type" value="Genomic_DNA"/>
</dbReference>
<name>A0ABU9DK47_9BACL</name>
<dbReference type="InterPro" id="IPR036249">
    <property type="entry name" value="Thioredoxin-like_sf"/>
</dbReference>
<evidence type="ECO:0000313" key="2">
    <source>
        <dbReference type="Proteomes" id="UP001469365"/>
    </source>
</evidence>
<protein>
    <submittedName>
        <fullName evidence="1">Thioredoxin family protein</fullName>
    </submittedName>
</protein>
<reference evidence="1 2" key="1">
    <citation type="submission" date="2024-04" db="EMBL/GenBank/DDBJ databases">
        <title>draft genome sequnece of Paenibacillus filicis.</title>
        <authorList>
            <person name="Kim D.-U."/>
        </authorList>
    </citation>
    <scope>NUCLEOTIDE SEQUENCE [LARGE SCALE GENOMIC DNA]</scope>
    <source>
        <strain evidence="1 2">KACC14197</strain>
    </source>
</reference>
<proteinExistence type="predicted"/>
<dbReference type="CDD" id="cd02947">
    <property type="entry name" value="TRX_family"/>
    <property type="match status" value="1"/>
</dbReference>